<dbReference type="InterPro" id="IPR005118">
    <property type="entry name" value="TRCF_C"/>
</dbReference>
<evidence type="ECO:0000256" key="1">
    <source>
        <dbReference type="ARBA" id="ARBA00022490"/>
    </source>
</evidence>
<dbReference type="InterPro" id="IPR011545">
    <property type="entry name" value="DEAD/DEAH_box_helicase_dom"/>
</dbReference>
<dbReference type="PANTHER" id="PTHR47964">
    <property type="entry name" value="ATP-DEPENDENT DNA HELICASE HOMOLOG RECG, CHLOROPLASTIC"/>
    <property type="match status" value="1"/>
</dbReference>
<dbReference type="EMBL" id="PDLO01000005">
    <property type="protein sequence ID" value="PHK97983.1"/>
    <property type="molecule type" value="Genomic_DNA"/>
</dbReference>
<dbReference type="GO" id="GO:0005524">
    <property type="term" value="F:ATP binding"/>
    <property type="evidence" value="ECO:0007669"/>
    <property type="project" value="UniProtKB-UniRule"/>
</dbReference>
<feature type="coiled-coil region" evidence="10">
    <location>
        <begin position="1109"/>
        <end position="1136"/>
    </location>
</feature>
<accession>A0A2G0CDD5</accession>
<reference evidence="13 14" key="1">
    <citation type="submission" date="2017-10" db="EMBL/GenBank/DDBJ databases">
        <title>The draft genome sequence of Lewinella marina KCTC 32374.</title>
        <authorList>
            <person name="Wang K."/>
        </authorList>
    </citation>
    <scope>NUCLEOTIDE SEQUENCE [LARGE SCALE GENOMIC DNA]</scope>
    <source>
        <strain evidence="13 14">MKG-38</strain>
    </source>
</reference>
<evidence type="ECO:0000256" key="7">
    <source>
        <dbReference type="ARBA" id="ARBA00023125"/>
    </source>
</evidence>
<keyword evidence="3 9" id="KW-0227">DNA damage</keyword>
<evidence type="ECO:0000259" key="11">
    <source>
        <dbReference type="PROSITE" id="PS51192"/>
    </source>
</evidence>
<dbReference type="Pfam" id="PF17757">
    <property type="entry name" value="UvrB_inter"/>
    <property type="match status" value="1"/>
</dbReference>
<dbReference type="InterPro" id="IPR004576">
    <property type="entry name" value="Mfd"/>
</dbReference>
<dbReference type="Pfam" id="PF00270">
    <property type="entry name" value="DEAD"/>
    <property type="match status" value="1"/>
</dbReference>
<keyword evidence="4 9" id="KW-0378">Hydrolase</keyword>
<dbReference type="GO" id="GO:0006355">
    <property type="term" value="P:regulation of DNA-templated transcription"/>
    <property type="evidence" value="ECO:0007669"/>
    <property type="project" value="UniProtKB-UniRule"/>
</dbReference>
<protein>
    <recommendedName>
        <fullName evidence="9">Transcription-repair-coupling factor</fullName>
        <shortName evidence="9">TRCF</shortName>
        <ecNumber evidence="9">3.6.4.-</ecNumber>
    </recommendedName>
</protein>
<dbReference type="OrthoDB" id="9804325at2"/>
<dbReference type="Gene3D" id="2.40.10.170">
    <property type="match status" value="1"/>
</dbReference>
<evidence type="ECO:0000259" key="12">
    <source>
        <dbReference type="PROSITE" id="PS51194"/>
    </source>
</evidence>
<dbReference type="InterPro" id="IPR041471">
    <property type="entry name" value="UvrB_inter"/>
</dbReference>
<dbReference type="Proteomes" id="UP000226437">
    <property type="component" value="Unassembled WGS sequence"/>
</dbReference>
<dbReference type="Gene3D" id="3.30.2060.10">
    <property type="entry name" value="Penicillin-binding protein 1b domain"/>
    <property type="match status" value="1"/>
</dbReference>
<dbReference type="PANTHER" id="PTHR47964:SF1">
    <property type="entry name" value="ATP-DEPENDENT DNA HELICASE HOMOLOG RECG, CHLOROPLASTIC"/>
    <property type="match status" value="1"/>
</dbReference>
<dbReference type="HAMAP" id="MF_00969">
    <property type="entry name" value="TRCF"/>
    <property type="match status" value="1"/>
</dbReference>
<keyword evidence="5" id="KW-0347">Helicase</keyword>
<dbReference type="InterPro" id="IPR036101">
    <property type="entry name" value="CarD-like/TRCF_RID_sf"/>
</dbReference>
<dbReference type="AlphaFoldDB" id="A0A2G0CDD5"/>
<keyword evidence="7 9" id="KW-0238">DNA-binding</keyword>
<keyword evidence="8 9" id="KW-0234">DNA repair</keyword>
<dbReference type="RefSeq" id="WP_099106882.1">
    <property type="nucleotide sequence ID" value="NZ_JAATJF010000002.1"/>
</dbReference>
<feature type="domain" description="Helicase ATP-binding" evidence="11">
    <location>
        <begin position="579"/>
        <end position="740"/>
    </location>
</feature>
<name>A0A2G0CDD5_9BACT</name>
<dbReference type="Gene3D" id="3.40.50.300">
    <property type="entry name" value="P-loop containing nucleotide triphosphate hydrolases"/>
    <property type="match status" value="2"/>
</dbReference>
<gene>
    <name evidence="9 13" type="primary">mfd</name>
    <name evidence="13" type="ORF">CGL56_12375</name>
</gene>
<comment type="similarity">
    <text evidence="9">In the N-terminal section; belongs to the UvrB family.</text>
</comment>
<comment type="function">
    <text evidence="9">Couples transcription and DNA repair by recognizing RNA polymerase (RNAP) stalled at DNA lesions. Mediates ATP-dependent release of RNAP and its truncated transcript from the DNA, and recruitment of nucleotide excision repair machinery to the damaged site.</text>
</comment>
<dbReference type="InterPro" id="IPR027417">
    <property type="entry name" value="P-loop_NTPase"/>
</dbReference>
<evidence type="ECO:0000256" key="4">
    <source>
        <dbReference type="ARBA" id="ARBA00022801"/>
    </source>
</evidence>
<evidence type="ECO:0000313" key="14">
    <source>
        <dbReference type="Proteomes" id="UP000226437"/>
    </source>
</evidence>
<dbReference type="Pfam" id="PF03461">
    <property type="entry name" value="TRCF"/>
    <property type="match status" value="1"/>
</dbReference>
<dbReference type="GO" id="GO:0003684">
    <property type="term" value="F:damaged DNA binding"/>
    <property type="evidence" value="ECO:0007669"/>
    <property type="project" value="InterPro"/>
</dbReference>
<dbReference type="InterPro" id="IPR003711">
    <property type="entry name" value="CarD-like/TRCF_RID"/>
</dbReference>
<dbReference type="InterPro" id="IPR047112">
    <property type="entry name" value="RecG/Mfd"/>
</dbReference>
<dbReference type="Pfam" id="PF02559">
    <property type="entry name" value="CarD_TRCF_RID"/>
    <property type="match status" value="1"/>
</dbReference>
<evidence type="ECO:0000256" key="5">
    <source>
        <dbReference type="ARBA" id="ARBA00022806"/>
    </source>
</evidence>
<dbReference type="Gene3D" id="3.90.1150.50">
    <property type="entry name" value="Transcription-repair-coupling factor, D7 domain"/>
    <property type="match status" value="1"/>
</dbReference>
<dbReference type="SMART" id="SM01058">
    <property type="entry name" value="CarD_TRCF"/>
    <property type="match status" value="1"/>
</dbReference>
<proteinExistence type="inferred from homology"/>
<evidence type="ECO:0000256" key="3">
    <source>
        <dbReference type="ARBA" id="ARBA00022763"/>
    </source>
</evidence>
<dbReference type="GO" id="GO:0003678">
    <property type="term" value="F:DNA helicase activity"/>
    <property type="evidence" value="ECO:0007669"/>
    <property type="project" value="TreeGrafter"/>
</dbReference>
<sequence length="1136" mass="129663">MNPTEQLVQRYAESDRVAKILSFTRPNGDDAPRVQLRGLAGALESFLLAGCYHKAGGHFLVVATDKEEAAYIQNSIAALLPKKQVRLLPDSFRRPLYFDVLDTTNVLMRTETINYLTHSQSKGEIVVTYPEALFEQVVAPNVLTASRIEITKGEDIDVDTIIEVLVEYGFKREEFVYEPGQFSIRGGIIDIFSYGNEYPYRIELFDDEVESIRTFDPLHQLSVESVSYVSIVPNINTKFERNQKTSIFNVLPENTTIWLKDFQLLLDRLGEAFRKAEEFGKNLTLIDDEELKQLFDDRAFIRPGEVMDDVSGKPIVFFSDYKQPVKIDHAIDCRAKPQPSFNKNFELLIRNLLENTSSGLTNYIFTDNPKQIERFYSIFRDLNADVRFEPVPVSIHAGFIDSELEAACYTDHQIFERFHRYKLRRGFTRDQALNLRLLRDLTPGDLVVHIDHGVGRFSGLEKLEINGKVQESVRMVYKNNDILYVGINSLHKLSKYSGKDGQLPRLDKIGGDHWKNLKSRTKKKMKDMAGELIKLYAKRKATPGHAFPPDGYLQNELEASFIYEDTPDQLKATNDVKGDMMKPHPMDRLICGDVGFGKTEIALRATFKAAADGKQVAVLVPTTILALQHFRTFKERLDEFGVSVDYINRFRTAKQKTEIFKRLKEGKLDVLIGTHAILSKRAEFKDLGLLIIDEEQKFGVKAKEKLRAIQVNVDTLTLTATPIPRTMQFSLMNARDLSVIRTPPPNRQPIHTEVRQFNEDVIKEAIENEVYRGGQVFFVHNRVKSLTDIVTMLRRLCPDVQFAAAHGQMDPKELEQTLIEFIDRKYDVLVSTNIIETGLDIANANTIIINNAHQFGLSDLHQLRGRVGRSNKKAYCYLIAPALSVLTPDARKRLRTLEEFSDLGSGFNIAMKDLDIRGAGNLLGGEQSGFIADIGYETYQRILEEAVRELKQGEFRDVFADTMTEGSDFVREVTIETDTEMHIPTDYVESTQERLRLYQDLDNLEDEAGLEAYANGLKDRFGPIPDQVNELFDGLRLRWLCRQLGFDRVVLKNDKLMCFFVEDAQSLYYDSAIFRALSSIIAEEGKLRGLQLKQTPRRLSLIKERVFNLTQAQDVLEALAKRVDEVKAEKELEKAM</sequence>
<dbReference type="GO" id="GO:0005737">
    <property type="term" value="C:cytoplasm"/>
    <property type="evidence" value="ECO:0007669"/>
    <property type="project" value="UniProtKB-SubCell"/>
</dbReference>
<evidence type="ECO:0000256" key="2">
    <source>
        <dbReference type="ARBA" id="ARBA00022741"/>
    </source>
</evidence>
<dbReference type="Pfam" id="PF00271">
    <property type="entry name" value="Helicase_C"/>
    <property type="match status" value="1"/>
</dbReference>
<comment type="subcellular location">
    <subcellularLocation>
        <location evidence="9">Cytoplasm</location>
    </subcellularLocation>
</comment>
<comment type="similarity">
    <text evidence="9">In the C-terminal section; belongs to the helicase family. RecG subfamily.</text>
</comment>
<dbReference type="SMART" id="SM00490">
    <property type="entry name" value="HELICc"/>
    <property type="match status" value="1"/>
</dbReference>
<evidence type="ECO:0000256" key="10">
    <source>
        <dbReference type="SAM" id="Coils"/>
    </source>
</evidence>
<dbReference type="InterPro" id="IPR014001">
    <property type="entry name" value="Helicase_ATP-bd"/>
</dbReference>
<dbReference type="InterPro" id="IPR001650">
    <property type="entry name" value="Helicase_C-like"/>
</dbReference>
<comment type="caution">
    <text evidence="13">The sequence shown here is derived from an EMBL/GenBank/DDBJ whole genome shotgun (WGS) entry which is preliminary data.</text>
</comment>
<dbReference type="GO" id="GO:0000716">
    <property type="term" value="P:transcription-coupled nucleotide-excision repair, DNA damage recognition"/>
    <property type="evidence" value="ECO:0007669"/>
    <property type="project" value="UniProtKB-UniRule"/>
</dbReference>
<dbReference type="SMART" id="SM00982">
    <property type="entry name" value="TRCF"/>
    <property type="match status" value="1"/>
</dbReference>
<dbReference type="SUPFAM" id="SSF143517">
    <property type="entry name" value="TRCF domain-like"/>
    <property type="match status" value="1"/>
</dbReference>
<dbReference type="SUPFAM" id="SSF141259">
    <property type="entry name" value="CarD-like"/>
    <property type="match status" value="1"/>
</dbReference>
<dbReference type="PROSITE" id="PS51192">
    <property type="entry name" value="HELICASE_ATP_BIND_1"/>
    <property type="match status" value="1"/>
</dbReference>
<dbReference type="InterPro" id="IPR037235">
    <property type="entry name" value="TRCF-like_C_D7"/>
</dbReference>
<organism evidence="13 14">
    <name type="scientific">Neolewinella marina</name>
    <dbReference type="NCBI Taxonomy" id="438751"/>
    <lineage>
        <taxon>Bacteria</taxon>
        <taxon>Pseudomonadati</taxon>
        <taxon>Bacteroidota</taxon>
        <taxon>Saprospiria</taxon>
        <taxon>Saprospirales</taxon>
        <taxon>Lewinellaceae</taxon>
        <taxon>Neolewinella</taxon>
    </lineage>
</organism>
<keyword evidence="10" id="KW-0175">Coiled coil</keyword>
<evidence type="ECO:0000256" key="8">
    <source>
        <dbReference type="ARBA" id="ARBA00023204"/>
    </source>
</evidence>
<evidence type="ECO:0000313" key="13">
    <source>
        <dbReference type="EMBL" id="PHK97983.1"/>
    </source>
</evidence>
<feature type="domain" description="Helicase C-terminal" evidence="12">
    <location>
        <begin position="753"/>
        <end position="915"/>
    </location>
</feature>
<dbReference type="EC" id="3.6.4.-" evidence="9"/>
<dbReference type="PROSITE" id="PS51194">
    <property type="entry name" value="HELICASE_CTER"/>
    <property type="match status" value="1"/>
</dbReference>
<evidence type="ECO:0000256" key="6">
    <source>
        <dbReference type="ARBA" id="ARBA00022840"/>
    </source>
</evidence>
<evidence type="ECO:0000256" key="9">
    <source>
        <dbReference type="HAMAP-Rule" id="MF_00969"/>
    </source>
</evidence>
<dbReference type="CDD" id="cd17991">
    <property type="entry name" value="DEXHc_TRCF"/>
    <property type="match status" value="1"/>
</dbReference>
<dbReference type="SMART" id="SM00487">
    <property type="entry name" value="DEXDc"/>
    <property type="match status" value="1"/>
</dbReference>
<keyword evidence="1 9" id="KW-0963">Cytoplasm</keyword>
<keyword evidence="6 9" id="KW-0067">ATP-binding</keyword>
<keyword evidence="2 9" id="KW-0547">Nucleotide-binding</keyword>
<keyword evidence="14" id="KW-1185">Reference proteome</keyword>
<dbReference type="GO" id="GO:0016787">
    <property type="term" value="F:hydrolase activity"/>
    <property type="evidence" value="ECO:0007669"/>
    <property type="project" value="UniProtKB-KW"/>
</dbReference>
<dbReference type="SUPFAM" id="SSF52540">
    <property type="entry name" value="P-loop containing nucleoside triphosphate hydrolases"/>
    <property type="match status" value="3"/>
</dbReference>
<dbReference type="NCBIfam" id="TIGR00580">
    <property type="entry name" value="mfd"/>
    <property type="match status" value="1"/>
</dbReference>